<dbReference type="RefSeq" id="WP_071899753.1">
    <property type="nucleotide sequence ID" value="NZ_MPIN01000004.1"/>
</dbReference>
<evidence type="ECO:0000313" key="1">
    <source>
        <dbReference type="EMBL" id="OJH39586.1"/>
    </source>
</evidence>
<evidence type="ECO:0008006" key="3">
    <source>
        <dbReference type="Google" id="ProtNLM"/>
    </source>
</evidence>
<reference evidence="2" key="1">
    <citation type="submission" date="2016-11" db="EMBL/GenBank/DDBJ databases">
        <authorList>
            <person name="Shukria A."/>
            <person name="Stevens D.C."/>
        </authorList>
    </citation>
    <scope>NUCLEOTIDE SEQUENCE [LARGE SCALE GENOMIC DNA]</scope>
    <source>
        <strain evidence="2">Cbfe23</strain>
    </source>
</reference>
<comment type="caution">
    <text evidence="1">The sequence shown here is derived from an EMBL/GenBank/DDBJ whole genome shotgun (WGS) entry which is preliminary data.</text>
</comment>
<dbReference type="EMBL" id="MPIN01000004">
    <property type="protein sequence ID" value="OJH39586.1"/>
    <property type="molecule type" value="Genomic_DNA"/>
</dbReference>
<dbReference type="OrthoDB" id="5512790at2"/>
<dbReference type="AlphaFoldDB" id="A0A1L9BBE4"/>
<accession>A0A1L9BBE4</accession>
<protein>
    <recommendedName>
        <fullName evidence="3">DUF4276 family protein</fullName>
    </recommendedName>
</protein>
<proteinExistence type="predicted"/>
<evidence type="ECO:0000313" key="2">
    <source>
        <dbReference type="Proteomes" id="UP000182229"/>
    </source>
</evidence>
<gene>
    <name evidence="1" type="ORF">BON30_19030</name>
</gene>
<sequence length="231" mass="25110">MSDLRVALIAEGPTDAIVVEAALKALLPRPFVMTRLQPEPTRPQLGTGWGGVLRWCLEFASRGHARLEEDPTLPGFDLFVIHTDADVAECSYGDVSPEMVTLASERHWPPLPCAVPCPPPDGSVNEIRSRVLAWASLPAPGPKTVLCVPSKAIDAWLASAVLAAGHKLLGSIECDLNLEARLGALPKAERVRKTRREYLALQNQITTAWPIVRQQCSQAERFSNEIVAVAL</sequence>
<name>A0A1L9BBE4_9BACT</name>
<dbReference type="Proteomes" id="UP000182229">
    <property type="component" value="Unassembled WGS sequence"/>
</dbReference>
<reference evidence="1 2" key="2">
    <citation type="submission" date="2016-12" db="EMBL/GenBank/DDBJ databases">
        <title>Draft Genome Sequence of Cystobacter ferrugineus Strain Cbfe23.</title>
        <authorList>
            <person name="Akbar S."/>
            <person name="Dowd S.E."/>
            <person name="Stevens D.C."/>
        </authorList>
    </citation>
    <scope>NUCLEOTIDE SEQUENCE [LARGE SCALE GENOMIC DNA]</scope>
    <source>
        <strain evidence="1 2">Cbfe23</strain>
    </source>
</reference>
<keyword evidence="2" id="KW-1185">Reference proteome</keyword>
<organism evidence="1 2">
    <name type="scientific">Cystobacter ferrugineus</name>
    <dbReference type="NCBI Taxonomy" id="83449"/>
    <lineage>
        <taxon>Bacteria</taxon>
        <taxon>Pseudomonadati</taxon>
        <taxon>Myxococcota</taxon>
        <taxon>Myxococcia</taxon>
        <taxon>Myxococcales</taxon>
        <taxon>Cystobacterineae</taxon>
        <taxon>Archangiaceae</taxon>
        <taxon>Cystobacter</taxon>
    </lineage>
</organism>
<dbReference type="STRING" id="83449.BON30_19030"/>